<dbReference type="PIRSF" id="PIRSF017082">
    <property type="entry name" value="YflP"/>
    <property type="match status" value="1"/>
</dbReference>
<dbReference type="RefSeq" id="WP_132288229.1">
    <property type="nucleotide sequence ID" value="NZ_SKBM01000008.1"/>
</dbReference>
<dbReference type="CDD" id="cd07012">
    <property type="entry name" value="PBP2_Bug_TTT"/>
    <property type="match status" value="1"/>
</dbReference>
<dbReference type="Pfam" id="PF03401">
    <property type="entry name" value="TctC"/>
    <property type="match status" value="1"/>
</dbReference>
<dbReference type="InterPro" id="IPR005064">
    <property type="entry name" value="BUG"/>
</dbReference>
<evidence type="ECO:0000313" key="3">
    <source>
        <dbReference type="EMBL" id="TCZ63268.1"/>
    </source>
</evidence>
<keyword evidence="2" id="KW-0732">Signal</keyword>
<dbReference type="AlphaFoldDB" id="A0A4V2WLM2"/>
<dbReference type="Gene3D" id="3.40.190.150">
    <property type="entry name" value="Bordetella uptake gene, domain 1"/>
    <property type="match status" value="1"/>
</dbReference>
<name>A0A4V2WLM2_9PROT</name>
<comment type="caution">
    <text evidence="3">The sequence shown here is derived from an EMBL/GenBank/DDBJ whole genome shotgun (WGS) entry which is preliminary data.</text>
</comment>
<comment type="similarity">
    <text evidence="1">Belongs to the UPF0065 (bug) family.</text>
</comment>
<evidence type="ECO:0000256" key="1">
    <source>
        <dbReference type="ARBA" id="ARBA00006987"/>
    </source>
</evidence>
<dbReference type="Gene3D" id="3.40.190.10">
    <property type="entry name" value="Periplasmic binding protein-like II"/>
    <property type="match status" value="1"/>
</dbReference>
<proteinExistence type="inferred from homology"/>
<dbReference type="EMBL" id="SKBM01000008">
    <property type="protein sequence ID" value="TCZ63268.1"/>
    <property type="molecule type" value="Genomic_DNA"/>
</dbReference>
<evidence type="ECO:0000313" key="4">
    <source>
        <dbReference type="Proteomes" id="UP000295023"/>
    </source>
</evidence>
<evidence type="ECO:0000256" key="2">
    <source>
        <dbReference type="SAM" id="SignalP"/>
    </source>
</evidence>
<gene>
    <name evidence="3" type="ORF">EXY23_10595</name>
</gene>
<dbReference type="InterPro" id="IPR042100">
    <property type="entry name" value="Bug_dom1"/>
</dbReference>
<protein>
    <submittedName>
        <fullName evidence="3">Tripartite tricarboxylate transporter substrate binding protein</fullName>
    </submittedName>
</protein>
<organism evidence="3 4">
    <name type="scientific">Roseicella aquatilis</name>
    <dbReference type="NCBI Taxonomy" id="2527868"/>
    <lineage>
        <taxon>Bacteria</taxon>
        <taxon>Pseudomonadati</taxon>
        <taxon>Pseudomonadota</taxon>
        <taxon>Alphaproteobacteria</taxon>
        <taxon>Acetobacterales</taxon>
        <taxon>Roseomonadaceae</taxon>
        <taxon>Roseicella</taxon>
    </lineage>
</organism>
<feature type="chain" id="PRO_5020529112" evidence="2">
    <location>
        <begin position="28"/>
        <end position="328"/>
    </location>
</feature>
<dbReference type="PANTHER" id="PTHR42928:SF5">
    <property type="entry name" value="BLR1237 PROTEIN"/>
    <property type="match status" value="1"/>
</dbReference>
<dbReference type="PROSITE" id="PS51318">
    <property type="entry name" value="TAT"/>
    <property type="match status" value="1"/>
</dbReference>
<accession>A0A4V2WLM2</accession>
<keyword evidence="4" id="KW-1185">Reference proteome</keyword>
<dbReference type="OrthoDB" id="7374807at2"/>
<sequence length="328" mass="34529">MEARLSRRAALAAGLAAAALPLGRALAAFPDRPIKWIVAYAAGGGTDTLARMLAQTMSARLGQPIVIDNRPGAATNIGAEAAAKAAPDGYTVFSADNGTLINNPVLFRKLPYDPDRDFRPLGLMARFPLVLTVKRDSRFDSAEAFVAAARATPKEIDYATPGVGSPHHLTMERLAREAGGLQLNHVPYRGAAPALSDLLAGTVESMILDLPSGADPLRSGRVKPLAICSAARHPDLPKVPTVQEALGLKGFEAYAWQALVVPAQTPDDVAGQLTAQLAAAVADPTVQSRLREIGLEPLPGGPAEARALIESERAIWVPLIRSLNISLD</sequence>
<dbReference type="Proteomes" id="UP000295023">
    <property type="component" value="Unassembled WGS sequence"/>
</dbReference>
<reference evidence="3 4" key="1">
    <citation type="submission" date="2019-03" db="EMBL/GenBank/DDBJ databases">
        <title>Paracraurococcus aquatilis NE82 genome sequence.</title>
        <authorList>
            <person name="Zhao Y."/>
            <person name="Du Z."/>
        </authorList>
    </citation>
    <scope>NUCLEOTIDE SEQUENCE [LARGE SCALE GENOMIC DNA]</scope>
    <source>
        <strain evidence="3 4">NE82</strain>
    </source>
</reference>
<dbReference type="SUPFAM" id="SSF53850">
    <property type="entry name" value="Periplasmic binding protein-like II"/>
    <property type="match status" value="1"/>
</dbReference>
<dbReference type="InterPro" id="IPR006311">
    <property type="entry name" value="TAT_signal"/>
</dbReference>
<dbReference type="PANTHER" id="PTHR42928">
    <property type="entry name" value="TRICARBOXYLATE-BINDING PROTEIN"/>
    <property type="match status" value="1"/>
</dbReference>
<feature type="signal peptide" evidence="2">
    <location>
        <begin position="1"/>
        <end position="27"/>
    </location>
</feature>